<feature type="region of interest" description="Disordered" evidence="1">
    <location>
        <begin position="1"/>
        <end position="40"/>
    </location>
</feature>
<dbReference type="InterPro" id="IPR043504">
    <property type="entry name" value="Peptidase_S1_PA_chymotrypsin"/>
</dbReference>
<accession>A0A6P7G5Y2</accession>
<evidence type="ECO:0000259" key="2">
    <source>
        <dbReference type="Pfam" id="PF00089"/>
    </source>
</evidence>
<dbReference type="InterPro" id="IPR001254">
    <property type="entry name" value="Trypsin_dom"/>
</dbReference>
<dbReference type="GO" id="GO:0006508">
    <property type="term" value="P:proteolysis"/>
    <property type="evidence" value="ECO:0007669"/>
    <property type="project" value="InterPro"/>
</dbReference>
<dbReference type="Gene3D" id="2.40.10.10">
    <property type="entry name" value="Trypsin-like serine proteases"/>
    <property type="match status" value="1"/>
</dbReference>
<sequence length="111" mass="11988">MISHRTSSGSETGSSGIFSSSQNFLNEESSESSTFERQTSDVDERLGVLVGLNKIYPKTGDSGGPLELNGTLIGVVSWGDCNSPAEVVEKYTTVFSDVRDFIPWIKKHAAI</sequence>
<feature type="domain" description="Peptidase S1" evidence="2">
    <location>
        <begin position="53"/>
        <end position="105"/>
    </location>
</feature>
<proteinExistence type="predicted"/>
<dbReference type="InParanoid" id="A0A6P7G5Y2"/>
<evidence type="ECO:0000313" key="3">
    <source>
        <dbReference type="RefSeq" id="XP_028139950.1"/>
    </source>
</evidence>
<name>A0A6P7G5Y2_DIAVI</name>
<dbReference type="InterPro" id="IPR009003">
    <property type="entry name" value="Peptidase_S1_PA"/>
</dbReference>
<dbReference type="GO" id="GO:0004252">
    <property type="term" value="F:serine-type endopeptidase activity"/>
    <property type="evidence" value="ECO:0007669"/>
    <property type="project" value="InterPro"/>
</dbReference>
<evidence type="ECO:0000256" key="1">
    <source>
        <dbReference type="SAM" id="MobiDB-lite"/>
    </source>
</evidence>
<protein>
    <submittedName>
        <fullName evidence="3">Trypsin delta-like</fullName>
    </submittedName>
</protein>
<dbReference type="Pfam" id="PF00089">
    <property type="entry name" value="Trypsin"/>
    <property type="match status" value="1"/>
</dbReference>
<dbReference type="RefSeq" id="XP_028139950.1">
    <property type="nucleotide sequence ID" value="XM_028284149.1"/>
</dbReference>
<dbReference type="AlphaFoldDB" id="A0A6P7G5Y2"/>
<reference evidence="3" key="1">
    <citation type="submission" date="2025-08" db="UniProtKB">
        <authorList>
            <consortium name="RefSeq"/>
        </authorList>
    </citation>
    <scope>IDENTIFICATION</scope>
    <source>
        <tissue evidence="3">Whole insect</tissue>
    </source>
</reference>
<dbReference type="SUPFAM" id="SSF50494">
    <property type="entry name" value="Trypsin-like serine proteases"/>
    <property type="match status" value="1"/>
</dbReference>
<organism evidence="3">
    <name type="scientific">Diabrotica virgifera virgifera</name>
    <name type="common">western corn rootworm</name>
    <dbReference type="NCBI Taxonomy" id="50390"/>
    <lineage>
        <taxon>Eukaryota</taxon>
        <taxon>Metazoa</taxon>
        <taxon>Ecdysozoa</taxon>
        <taxon>Arthropoda</taxon>
        <taxon>Hexapoda</taxon>
        <taxon>Insecta</taxon>
        <taxon>Pterygota</taxon>
        <taxon>Neoptera</taxon>
        <taxon>Endopterygota</taxon>
        <taxon>Coleoptera</taxon>
        <taxon>Polyphaga</taxon>
        <taxon>Cucujiformia</taxon>
        <taxon>Chrysomeloidea</taxon>
        <taxon>Chrysomelidae</taxon>
        <taxon>Galerucinae</taxon>
        <taxon>Diabroticina</taxon>
        <taxon>Diabroticites</taxon>
        <taxon>Diabrotica</taxon>
    </lineage>
</organism>
<gene>
    <name evidence="3" type="primary">LOC114334124</name>
</gene>
<feature type="compositionally biased region" description="Low complexity" evidence="1">
    <location>
        <begin position="7"/>
        <end position="21"/>
    </location>
</feature>
<feature type="compositionally biased region" description="Polar residues" evidence="1">
    <location>
        <begin position="22"/>
        <end position="37"/>
    </location>
</feature>